<name>A0A914Z5W0_9BILA</name>
<proteinExistence type="predicted"/>
<reference evidence="2" key="1">
    <citation type="submission" date="2022-11" db="UniProtKB">
        <authorList>
            <consortium name="WormBaseParasite"/>
        </authorList>
    </citation>
    <scope>IDENTIFICATION</scope>
</reference>
<protein>
    <submittedName>
        <fullName evidence="2">Uncharacterized protein</fullName>
    </submittedName>
</protein>
<evidence type="ECO:0000313" key="1">
    <source>
        <dbReference type="Proteomes" id="UP000887577"/>
    </source>
</evidence>
<evidence type="ECO:0000313" key="2">
    <source>
        <dbReference type="WBParaSite" id="PSU_v2.g5635.t1"/>
    </source>
</evidence>
<accession>A0A914Z5W0</accession>
<keyword evidence="1" id="KW-1185">Reference proteome</keyword>
<dbReference type="WBParaSite" id="PSU_v2.g5635.t1">
    <property type="protein sequence ID" value="PSU_v2.g5635.t1"/>
    <property type="gene ID" value="PSU_v2.g5635"/>
</dbReference>
<dbReference type="AlphaFoldDB" id="A0A914Z5W0"/>
<sequence length="465" mass="54977">MDFNGPANFNLQEVVRDLDAITKEMIALAVRTDKTENDSKMLSTLARLFAKKEKEFQQLYEQYRHRLRTKIYISELEEALKVRNQHLEGYSNCFQSMYNKLAELNRRVETVTEYSKPEAPLASEDIVKSSYLYSKAHSVAAPDKKAKDYRPYPTSEELQKCWLQLNKNRVPVKQQQQFPDPDYISSANPSTLESKEFLDKYRIKFASSSLGSTSSLDKYKKIKPKKEEKKKSKFWTHYRQPYESITISPWNEKAFIPQGLIEQCSNGFSRNDEGINGSQNGIRRPSTPDYPIISLYPMQEKHSIFYKALIENEEEDLYANEEHLNPASVQSCDMVEGDDIENFEKFQEITEHAKQKYYNSFNEEVIPWMQIPGKEKYRKKPNQKFRLTTYAYFGEQQRIAKRIVWNAKYNRFYRDYKYRVPKLCGRGFFFQHPHLEDDQRTLNQKEYCWNLRKWTLSTAASTPNI</sequence>
<dbReference type="Proteomes" id="UP000887577">
    <property type="component" value="Unplaced"/>
</dbReference>
<organism evidence="1 2">
    <name type="scientific">Panagrolaimus superbus</name>
    <dbReference type="NCBI Taxonomy" id="310955"/>
    <lineage>
        <taxon>Eukaryota</taxon>
        <taxon>Metazoa</taxon>
        <taxon>Ecdysozoa</taxon>
        <taxon>Nematoda</taxon>
        <taxon>Chromadorea</taxon>
        <taxon>Rhabditida</taxon>
        <taxon>Tylenchina</taxon>
        <taxon>Panagrolaimomorpha</taxon>
        <taxon>Panagrolaimoidea</taxon>
        <taxon>Panagrolaimidae</taxon>
        <taxon>Panagrolaimus</taxon>
    </lineage>
</organism>